<dbReference type="RefSeq" id="WP_146809999.1">
    <property type="nucleotide sequence ID" value="NZ_BJXX01000094.1"/>
</dbReference>
<keyword evidence="3" id="KW-1185">Reference proteome</keyword>
<dbReference type="NCBIfam" id="NF037995">
    <property type="entry name" value="TRAP_S1"/>
    <property type="match status" value="1"/>
</dbReference>
<dbReference type="PROSITE" id="PS51257">
    <property type="entry name" value="PROKAR_LIPOPROTEIN"/>
    <property type="match status" value="1"/>
</dbReference>
<sequence>MKKGIKKAAIYLIISSIILTVFGCGSQKTVETSAKNKAEPADSIQERRFKLGVGLDEKHSEGQGAQKFKEIVEKNSNGKFNVSLYYNNQLGDDKQTIDNLIGGTQELGVISTSPLASTVKEFGIFDFPFVFNNEQEAYTILDGEVGKTLLDKLPSHGLIGLGYWENGFRNLTNSKHPVSTLEDFKGLKIRTMPNKVHLDVFSALGANPTPMAFSEVFTALDSKTIDGQENPLPTIEIHKFNEVQPYLSMTNHVYTPFIFMASKKFWDGLSDEEKKIIQEAVIEAGKYQRELNIEQNKKSLENLKAAGMQVNEVSDEEKEKIKAVIKPVIEQHSKEIGEDLTQKMYAEVEKARKK</sequence>
<dbReference type="InterPro" id="IPR004682">
    <property type="entry name" value="TRAP_DctP"/>
</dbReference>
<organism evidence="2 3">
    <name type="scientific">Aneurinibacillus danicus</name>
    <dbReference type="NCBI Taxonomy" id="267746"/>
    <lineage>
        <taxon>Bacteria</taxon>
        <taxon>Bacillati</taxon>
        <taxon>Bacillota</taxon>
        <taxon>Bacilli</taxon>
        <taxon>Bacillales</taxon>
        <taxon>Paenibacillaceae</taxon>
        <taxon>Aneurinibacillus group</taxon>
        <taxon>Aneurinibacillus</taxon>
    </lineage>
</organism>
<proteinExistence type="predicted"/>
<dbReference type="GO" id="GO:0055085">
    <property type="term" value="P:transmembrane transport"/>
    <property type="evidence" value="ECO:0007669"/>
    <property type="project" value="InterPro"/>
</dbReference>
<gene>
    <name evidence="2" type="ORF">ADA01nite_21900</name>
</gene>
<dbReference type="PIRSF" id="PIRSF006470">
    <property type="entry name" value="DctB"/>
    <property type="match status" value="1"/>
</dbReference>
<reference evidence="2 3" key="1">
    <citation type="submission" date="2019-07" db="EMBL/GenBank/DDBJ databases">
        <title>Whole genome shotgun sequence of Aneurinibacillus danicus NBRC 102444.</title>
        <authorList>
            <person name="Hosoyama A."/>
            <person name="Uohara A."/>
            <person name="Ohji S."/>
            <person name="Ichikawa N."/>
        </authorList>
    </citation>
    <scope>NUCLEOTIDE SEQUENCE [LARGE SCALE GENOMIC DNA]</scope>
    <source>
        <strain evidence="2 3">NBRC 102444</strain>
    </source>
</reference>
<dbReference type="Pfam" id="PF03480">
    <property type="entry name" value="DctP"/>
    <property type="match status" value="1"/>
</dbReference>
<accession>A0A511V740</accession>
<dbReference type="PANTHER" id="PTHR33376">
    <property type="match status" value="1"/>
</dbReference>
<dbReference type="AlphaFoldDB" id="A0A511V740"/>
<dbReference type="GO" id="GO:0030246">
    <property type="term" value="F:carbohydrate binding"/>
    <property type="evidence" value="ECO:0007669"/>
    <property type="project" value="TreeGrafter"/>
</dbReference>
<comment type="caution">
    <text evidence="2">The sequence shown here is derived from an EMBL/GenBank/DDBJ whole genome shotgun (WGS) entry which is preliminary data.</text>
</comment>
<dbReference type="Proteomes" id="UP000321157">
    <property type="component" value="Unassembled WGS sequence"/>
</dbReference>
<dbReference type="PANTHER" id="PTHR33376:SF2">
    <property type="entry name" value="DICARBOXYLATE-BINDING PERIPLASMIC PROTEIN"/>
    <property type="match status" value="1"/>
</dbReference>
<evidence type="ECO:0000313" key="3">
    <source>
        <dbReference type="Proteomes" id="UP000321157"/>
    </source>
</evidence>
<keyword evidence="1" id="KW-0732">Signal</keyword>
<dbReference type="InterPro" id="IPR038404">
    <property type="entry name" value="TRAP_DctP_sf"/>
</dbReference>
<dbReference type="InterPro" id="IPR018389">
    <property type="entry name" value="DctP_fam"/>
</dbReference>
<dbReference type="CDD" id="cd13679">
    <property type="entry name" value="PBP2_TRAP_YiaO_like"/>
    <property type="match status" value="1"/>
</dbReference>
<dbReference type="NCBIfam" id="TIGR00787">
    <property type="entry name" value="dctP"/>
    <property type="match status" value="1"/>
</dbReference>
<name>A0A511V740_9BACL</name>
<dbReference type="OrthoDB" id="9776801at2"/>
<dbReference type="Gene3D" id="3.40.190.170">
    <property type="entry name" value="Bacterial extracellular solute-binding protein, family 7"/>
    <property type="match status" value="1"/>
</dbReference>
<protein>
    <submittedName>
        <fullName evidence="2">ABC transporter substrate-binding protein</fullName>
    </submittedName>
</protein>
<evidence type="ECO:0000313" key="2">
    <source>
        <dbReference type="EMBL" id="GEN34730.1"/>
    </source>
</evidence>
<dbReference type="GO" id="GO:0030288">
    <property type="term" value="C:outer membrane-bounded periplasmic space"/>
    <property type="evidence" value="ECO:0007669"/>
    <property type="project" value="InterPro"/>
</dbReference>
<dbReference type="EMBL" id="BJXX01000094">
    <property type="protein sequence ID" value="GEN34730.1"/>
    <property type="molecule type" value="Genomic_DNA"/>
</dbReference>
<evidence type="ECO:0000256" key="1">
    <source>
        <dbReference type="ARBA" id="ARBA00022729"/>
    </source>
</evidence>